<dbReference type="InterPro" id="IPR015422">
    <property type="entry name" value="PyrdxlP-dep_Trfase_small"/>
</dbReference>
<dbReference type="PANTHER" id="PTHR43586">
    <property type="entry name" value="CYSTEINE DESULFURASE"/>
    <property type="match status" value="1"/>
</dbReference>
<dbReference type="Pfam" id="PF00266">
    <property type="entry name" value="Aminotran_5"/>
    <property type="match status" value="1"/>
</dbReference>
<proteinExistence type="predicted"/>
<evidence type="ECO:0000313" key="3">
    <source>
        <dbReference type="Proteomes" id="UP000621500"/>
    </source>
</evidence>
<dbReference type="RefSeq" id="WP_203859852.1">
    <property type="nucleotide sequence ID" value="NZ_BAAAZQ010000017.1"/>
</dbReference>
<evidence type="ECO:0000313" key="2">
    <source>
        <dbReference type="EMBL" id="GIG98399.1"/>
    </source>
</evidence>
<reference evidence="2 3" key="1">
    <citation type="submission" date="2021-01" db="EMBL/GenBank/DDBJ databases">
        <title>Whole genome shotgun sequence of Plantactinospora mayteni NBRC 109088.</title>
        <authorList>
            <person name="Komaki H."/>
            <person name="Tamura T."/>
        </authorList>
    </citation>
    <scope>NUCLEOTIDE SEQUENCE [LARGE SCALE GENOMIC DNA]</scope>
    <source>
        <strain evidence="2 3">NBRC 109088</strain>
    </source>
</reference>
<feature type="domain" description="Aminotransferase class V" evidence="1">
    <location>
        <begin position="22"/>
        <end position="392"/>
    </location>
</feature>
<dbReference type="InterPro" id="IPR015421">
    <property type="entry name" value="PyrdxlP-dep_Trfase_major"/>
</dbReference>
<dbReference type="Gene3D" id="3.40.640.10">
    <property type="entry name" value="Type I PLP-dependent aspartate aminotransferase-like (Major domain)"/>
    <property type="match status" value="1"/>
</dbReference>
<accession>A0ABQ4EUQ8</accession>
<name>A0ABQ4EUQ8_9ACTN</name>
<gene>
    <name evidence="2" type="ORF">Pma05_49720</name>
</gene>
<organism evidence="2 3">
    <name type="scientific">Plantactinospora mayteni</name>
    <dbReference type="NCBI Taxonomy" id="566021"/>
    <lineage>
        <taxon>Bacteria</taxon>
        <taxon>Bacillati</taxon>
        <taxon>Actinomycetota</taxon>
        <taxon>Actinomycetes</taxon>
        <taxon>Micromonosporales</taxon>
        <taxon>Micromonosporaceae</taxon>
        <taxon>Plantactinospora</taxon>
    </lineage>
</organism>
<dbReference type="SUPFAM" id="SSF53383">
    <property type="entry name" value="PLP-dependent transferases"/>
    <property type="match status" value="1"/>
</dbReference>
<sequence>MPFEIARVRAAYPALAEGYAHFDGAAGTQVAAPVADAVAGTMRTAVANLSSAHVPGQRSGDLVAAARQAVADLVGGTPDGVVFGPSATALTYHLARTLGQAWRPGDEVVVSRLDHDANVRPWVQAAEATGAIVRWAEFDPETGELPAGQYADLVGPRTRVVALTAGSNAIGTVPDVAGIAATAHAAGALVYVDGVHATPHGPTDVAALGADFYVTSAYKWSGPHVAAVVADPARWAELRPAKLLPSPDRAPERFELGTPSFPLLAGIRAAVDHLAGLDPAATGDRRARVRAGLAAALSHEEQLFDRLHRGLTGLPGITVHGSPRHRCPTVSFRLAGQTPGQTAAALGERGVCVSAGDYYAYEYFSALGLRDSGGAVRASVYHYNTAEDVDRLLAELDRLVVGGVTGATGLVGGELLR</sequence>
<dbReference type="NCBIfam" id="TIGR01976">
    <property type="entry name" value="am_tr_V_VC1184"/>
    <property type="match status" value="1"/>
</dbReference>
<dbReference type="InterPro" id="IPR000192">
    <property type="entry name" value="Aminotrans_V_dom"/>
</dbReference>
<dbReference type="EMBL" id="BONX01000035">
    <property type="protein sequence ID" value="GIG98399.1"/>
    <property type="molecule type" value="Genomic_DNA"/>
</dbReference>
<protein>
    <submittedName>
        <fullName evidence="2">Cysteine desulfurase-like protein</fullName>
    </submittedName>
</protein>
<evidence type="ECO:0000259" key="1">
    <source>
        <dbReference type="Pfam" id="PF00266"/>
    </source>
</evidence>
<dbReference type="Proteomes" id="UP000621500">
    <property type="component" value="Unassembled WGS sequence"/>
</dbReference>
<dbReference type="InterPro" id="IPR015424">
    <property type="entry name" value="PyrdxlP-dep_Trfase"/>
</dbReference>
<keyword evidence="3" id="KW-1185">Reference proteome</keyword>
<dbReference type="Gene3D" id="3.90.1150.10">
    <property type="entry name" value="Aspartate Aminotransferase, domain 1"/>
    <property type="match status" value="1"/>
</dbReference>
<dbReference type="PANTHER" id="PTHR43586:SF21">
    <property type="entry name" value="PYRIDOXAL PHOSPHATE (PLP)-DEPENDENT ASPARTATE AMINOTRANSFERASE SUPERFAMILY"/>
    <property type="match status" value="1"/>
</dbReference>
<dbReference type="InterPro" id="IPR011340">
    <property type="entry name" value="Cys_dSase-rel"/>
</dbReference>
<comment type="caution">
    <text evidence="2">The sequence shown here is derived from an EMBL/GenBank/DDBJ whole genome shotgun (WGS) entry which is preliminary data.</text>
</comment>